<name>A0A7C9RC92_9HYPH</name>
<dbReference type="Proteomes" id="UP000481252">
    <property type="component" value="Unassembled WGS sequence"/>
</dbReference>
<organism evidence="1 2">
    <name type="scientific">Mesorhizobium zhangyense</name>
    <dbReference type="NCBI Taxonomy" id="1776730"/>
    <lineage>
        <taxon>Bacteria</taxon>
        <taxon>Pseudomonadati</taxon>
        <taxon>Pseudomonadota</taxon>
        <taxon>Alphaproteobacteria</taxon>
        <taxon>Hyphomicrobiales</taxon>
        <taxon>Phyllobacteriaceae</taxon>
        <taxon>Mesorhizobium</taxon>
    </lineage>
</organism>
<sequence length="59" mass="6488">MPQLHARGVELVVELLDAAEHLEKLPPDHIKKLLRETSLVLGDLLARDILPARKDAAAS</sequence>
<evidence type="ECO:0000313" key="2">
    <source>
        <dbReference type="Proteomes" id="UP000481252"/>
    </source>
</evidence>
<dbReference type="RefSeq" id="WP_165121683.1">
    <property type="nucleotide sequence ID" value="NZ_JAAKZG010000036.1"/>
</dbReference>
<evidence type="ECO:0000313" key="1">
    <source>
        <dbReference type="EMBL" id="NGN45316.1"/>
    </source>
</evidence>
<protein>
    <submittedName>
        <fullName evidence="1">Uncharacterized protein</fullName>
    </submittedName>
</protein>
<gene>
    <name evidence="1" type="ORF">G6N74_30155</name>
</gene>
<dbReference type="EMBL" id="JAAKZG010000036">
    <property type="protein sequence ID" value="NGN45316.1"/>
    <property type="molecule type" value="Genomic_DNA"/>
</dbReference>
<dbReference type="AlphaFoldDB" id="A0A7C9RC92"/>
<comment type="caution">
    <text evidence="1">The sequence shown here is derived from an EMBL/GenBank/DDBJ whole genome shotgun (WGS) entry which is preliminary data.</text>
</comment>
<proteinExistence type="predicted"/>
<keyword evidence="2" id="KW-1185">Reference proteome</keyword>
<reference evidence="1 2" key="1">
    <citation type="submission" date="2020-02" db="EMBL/GenBank/DDBJ databases">
        <title>Genome sequence of the type strain CGMCC 1.15528 of Mesorhizobium zhangyense.</title>
        <authorList>
            <person name="Gao J."/>
            <person name="Sun J."/>
        </authorList>
    </citation>
    <scope>NUCLEOTIDE SEQUENCE [LARGE SCALE GENOMIC DNA]</scope>
    <source>
        <strain evidence="1 2">CGMCC 1.15528</strain>
    </source>
</reference>
<accession>A0A7C9RC92</accession>